<keyword evidence="1" id="KW-1133">Transmembrane helix</keyword>
<reference evidence="2 3" key="1">
    <citation type="submission" date="2019-09" db="EMBL/GenBank/DDBJ databases">
        <authorList>
            <person name="Chandra G."/>
            <person name="Truman W A."/>
        </authorList>
    </citation>
    <scope>NUCLEOTIDE SEQUENCE [LARGE SCALE GENOMIC DNA]</scope>
    <source>
        <strain evidence="2">PS732</strain>
    </source>
</reference>
<sequence length="102" mass="10434">MSPCRIIHPSCHSCAYRGVANLLPGAAAPLVVAGVVAGTLGLLALVAVNLLYLKVQEPTVAASTTKEDNEMVKKTDLAFLNTIHATGAGLVSSLIIAGLIRA</sequence>
<feature type="transmembrane region" description="Helical" evidence="1">
    <location>
        <begin position="26"/>
        <end position="53"/>
    </location>
</feature>
<keyword evidence="1" id="KW-0812">Transmembrane</keyword>
<dbReference type="Proteomes" id="UP000325779">
    <property type="component" value="Unassembled WGS sequence"/>
</dbReference>
<protein>
    <recommendedName>
        <fullName evidence="4">DUF350 domain-containing protein</fullName>
    </recommendedName>
</protein>
<evidence type="ECO:0000313" key="2">
    <source>
        <dbReference type="EMBL" id="VVO93243.1"/>
    </source>
</evidence>
<proteinExistence type="predicted"/>
<evidence type="ECO:0000313" key="3">
    <source>
        <dbReference type="Proteomes" id="UP000325779"/>
    </source>
</evidence>
<keyword evidence="1" id="KW-0472">Membrane</keyword>
<dbReference type="AlphaFoldDB" id="A0ABD7VFE2"/>
<organism evidence="2 3">
    <name type="scientific">Pseudomonas fluorescens</name>
    <dbReference type="NCBI Taxonomy" id="294"/>
    <lineage>
        <taxon>Bacteria</taxon>
        <taxon>Pseudomonadati</taxon>
        <taxon>Pseudomonadota</taxon>
        <taxon>Gammaproteobacteria</taxon>
        <taxon>Pseudomonadales</taxon>
        <taxon>Pseudomonadaceae</taxon>
        <taxon>Pseudomonas</taxon>
    </lineage>
</organism>
<feature type="transmembrane region" description="Helical" evidence="1">
    <location>
        <begin position="77"/>
        <end position="100"/>
    </location>
</feature>
<accession>A0ABD7VFE2</accession>
<comment type="caution">
    <text evidence="2">The sequence shown here is derived from an EMBL/GenBank/DDBJ whole genome shotgun (WGS) entry which is preliminary data.</text>
</comment>
<evidence type="ECO:0000256" key="1">
    <source>
        <dbReference type="SAM" id="Phobius"/>
    </source>
</evidence>
<dbReference type="EMBL" id="CABVIJ010000009">
    <property type="protein sequence ID" value="VVO93243.1"/>
    <property type="molecule type" value="Genomic_DNA"/>
</dbReference>
<evidence type="ECO:0008006" key="4">
    <source>
        <dbReference type="Google" id="ProtNLM"/>
    </source>
</evidence>
<name>A0ABD7VFE2_PSEFL</name>
<gene>
    <name evidence="2" type="ORF">PS732_02469</name>
</gene>